<dbReference type="RefSeq" id="XP_074197617.1">
    <property type="nucleotide sequence ID" value="XM_074341516.1"/>
</dbReference>
<gene>
    <name evidence="2" type="primary">CAPN13</name>
</gene>
<evidence type="ECO:0000313" key="1">
    <source>
        <dbReference type="Proteomes" id="UP001732780"/>
    </source>
</evidence>
<sequence>MAYNQELLAKTPIIRFKEQNFYSLRDHCLKRGLLFEDETFPAETYSIGLPLLKGRNLSNLTWMRPKDLLKGKSEPHFILEGASRFDIRQGEAGDCWFLAALGSLTQNPQHLQRILADQSFSHQYAGIFRFRFWQCGQWVEVVIDDRLPVLNEEYLFVEPCNKQEFWPCLLEKAYAKFHGSYVNLHYGYLPDALMDLSGGVVTNISPHVSSPDLVMMVKKAAEAGSLMTCGTLAGPMSESTRMANGLVSRHAYTVTGAEQVWYRRSWEYLIRLWNPWGKVEWRGPWSDGSPEWQEIYHQQKSQLYEHKDDGEFWMSCRDFQENFSCLFICNQVPISLDHGNMPHERWSQMTFKNHVIPGNTAEFQRDVQYLFSVPDSMESSNVVVSFNIMPQNLKAKDRMFPLNFEVFKVDSQVWPPPPSLASYCPICRWCSRLLQHPWPGRVSRCSLAANSVLLSPVIDTHLEPPNRPVMREIFYFKAHPPAPLTTTLPPLLSRHSGLALVKVLASLVIKSLNSCTVRLQFQHFRERLPPTFFSKFRMAEKGIVSQTPRNLTECFSLSPGTYVVVVSAGREAAEFSLRIFLKMSDSDRDLGNNLNLRPLKIQATLPEDSSQQSIFYKYSQQGQDIDAAQLQSLLNQEFLKGPPGDTFSLDQCRSIVALMDLKVNGRLDQEEFSRLWIRLAHCQSVFQNTQKNSRVFLSSDLWKAINDTDFLAGVSVSNELLGLMSLRYSDSSGRVTFPSLVCLLMRLEAMTKAFHNLSKDGRGLYLTKMEWMNLVMYN</sequence>
<name>A0AC58NIK4_CAMBA</name>
<reference evidence="2" key="1">
    <citation type="submission" date="2025-08" db="UniProtKB">
        <authorList>
            <consortium name="RefSeq"/>
        </authorList>
    </citation>
    <scope>IDENTIFICATION</scope>
    <source>
        <tissue evidence="2">Blood</tissue>
    </source>
</reference>
<evidence type="ECO:0000313" key="2">
    <source>
        <dbReference type="RefSeq" id="XP_074197617.1"/>
    </source>
</evidence>
<proteinExistence type="predicted"/>
<protein>
    <submittedName>
        <fullName evidence="2">Calpain-13</fullName>
    </submittedName>
</protein>
<organism evidence="1 2">
    <name type="scientific">Camelus bactrianus</name>
    <name type="common">Bactrian camel</name>
    <dbReference type="NCBI Taxonomy" id="9837"/>
    <lineage>
        <taxon>Eukaryota</taxon>
        <taxon>Metazoa</taxon>
        <taxon>Chordata</taxon>
        <taxon>Craniata</taxon>
        <taxon>Vertebrata</taxon>
        <taxon>Euteleostomi</taxon>
        <taxon>Mammalia</taxon>
        <taxon>Eutheria</taxon>
        <taxon>Laurasiatheria</taxon>
        <taxon>Artiodactyla</taxon>
        <taxon>Tylopoda</taxon>
        <taxon>Camelidae</taxon>
        <taxon>Camelus</taxon>
    </lineage>
</organism>
<keyword evidence="1" id="KW-1185">Reference proteome</keyword>
<dbReference type="Proteomes" id="UP001732780">
    <property type="component" value="Chromosome 15"/>
</dbReference>
<accession>A0AC58NIK4</accession>